<dbReference type="RefSeq" id="WP_381484437.1">
    <property type="nucleotide sequence ID" value="NZ_JBHTIK010000001.1"/>
</dbReference>
<dbReference type="InterPro" id="IPR008274">
    <property type="entry name" value="AldOxase/xan_DH_MoCoBD1"/>
</dbReference>
<dbReference type="SUPFAM" id="SSF56003">
    <property type="entry name" value="Molybdenum cofactor-binding domain"/>
    <property type="match status" value="1"/>
</dbReference>
<reference evidence="5" key="1">
    <citation type="journal article" date="2019" name="Int. J. Syst. Evol. Microbiol.">
        <title>The Global Catalogue of Microorganisms (GCM) 10K type strain sequencing project: providing services to taxonomists for standard genome sequencing and annotation.</title>
        <authorList>
            <consortium name="The Broad Institute Genomics Platform"/>
            <consortium name="The Broad Institute Genome Sequencing Center for Infectious Disease"/>
            <person name="Wu L."/>
            <person name="Ma J."/>
        </authorList>
    </citation>
    <scope>NUCLEOTIDE SEQUENCE [LARGE SCALE GENOMIC DNA]</scope>
    <source>
        <strain evidence="5">CCUG 52537</strain>
    </source>
</reference>
<evidence type="ECO:0000256" key="1">
    <source>
        <dbReference type="ARBA" id="ARBA00022505"/>
    </source>
</evidence>
<accession>A0ABW3BZ95</accession>
<evidence type="ECO:0000313" key="5">
    <source>
        <dbReference type="Proteomes" id="UP001597124"/>
    </source>
</evidence>
<dbReference type="InterPro" id="IPR046867">
    <property type="entry name" value="AldOxase/xan_DH_MoCoBD2"/>
</dbReference>
<keyword evidence="1" id="KW-0500">Molybdenum</keyword>
<dbReference type="Gene3D" id="3.90.1170.50">
    <property type="entry name" value="Aldehyde oxidase/xanthine dehydrogenase, a/b hammerhead"/>
    <property type="match status" value="1"/>
</dbReference>
<dbReference type="PANTHER" id="PTHR11908:SF132">
    <property type="entry name" value="ALDEHYDE OXIDASE 1-RELATED"/>
    <property type="match status" value="1"/>
</dbReference>
<dbReference type="Proteomes" id="UP001597124">
    <property type="component" value="Unassembled WGS sequence"/>
</dbReference>
<organism evidence="4 5">
    <name type="scientific">Sphingosinicella xenopeptidilytica</name>
    <dbReference type="NCBI Taxonomy" id="364098"/>
    <lineage>
        <taxon>Bacteria</taxon>
        <taxon>Pseudomonadati</taxon>
        <taxon>Pseudomonadota</taxon>
        <taxon>Alphaproteobacteria</taxon>
        <taxon>Sphingomonadales</taxon>
        <taxon>Sphingosinicellaceae</taxon>
        <taxon>Sphingosinicella</taxon>
    </lineage>
</organism>
<gene>
    <name evidence="4" type="ORF">ACFQ00_00065</name>
</gene>
<dbReference type="EMBL" id="JBHTIK010000001">
    <property type="protein sequence ID" value="MFD0846706.1"/>
    <property type="molecule type" value="Genomic_DNA"/>
</dbReference>
<dbReference type="PANTHER" id="PTHR11908">
    <property type="entry name" value="XANTHINE DEHYDROGENASE"/>
    <property type="match status" value="1"/>
</dbReference>
<dbReference type="Gene3D" id="3.30.365.10">
    <property type="entry name" value="Aldehyde oxidase/xanthine dehydrogenase, molybdopterin binding domain"/>
    <property type="match status" value="4"/>
</dbReference>
<proteinExistence type="predicted"/>
<protein>
    <submittedName>
        <fullName evidence="4">Xanthine dehydrogenase family protein molybdopterin-binding subunit</fullName>
    </submittedName>
</protein>
<feature type="domain" description="Aldehyde oxidase/xanthine dehydrogenase a/b hammerhead" evidence="3">
    <location>
        <begin position="19"/>
        <end position="132"/>
    </location>
</feature>
<keyword evidence="2" id="KW-0560">Oxidoreductase</keyword>
<dbReference type="InterPro" id="IPR016208">
    <property type="entry name" value="Ald_Oxase/xanthine_DH-like"/>
</dbReference>
<name>A0ABW3BZ95_SPHXN</name>
<evidence type="ECO:0000313" key="4">
    <source>
        <dbReference type="EMBL" id="MFD0846706.1"/>
    </source>
</evidence>
<dbReference type="Pfam" id="PF01315">
    <property type="entry name" value="Ald_Xan_dh_C"/>
    <property type="match status" value="1"/>
</dbReference>
<dbReference type="SMART" id="SM01008">
    <property type="entry name" value="Ald_Xan_dh_C"/>
    <property type="match status" value="1"/>
</dbReference>
<evidence type="ECO:0000256" key="2">
    <source>
        <dbReference type="ARBA" id="ARBA00023002"/>
    </source>
</evidence>
<dbReference type="Pfam" id="PF20256">
    <property type="entry name" value="MoCoBD_2"/>
    <property type="match status" value="1"/>
</dbReference>
<dbReference type="SUPFAM" id="SSF54665">
    <property type="entry name" value="CO dehydrogenase molybdoprotein N-domain-like"/>
    <property type="match status" value="1"/>
</dbReference>
<evidence type="ECO:0000259" key="3">
    <source>
        <dbReference type="SMART" id="SM01008"/>
    </source>
</evidence>
<keyword evidence="5" id="KW-1185">Reference proteome</keyword>
<dbReference type="InterPro" id="IPR037165">
    <property type="entry name" value="AldOxase/xan_DH_Mopterin-bd_sf"/>
</dbReference>
<comment type="caution">
    <text evidence="4">The sequence shown here is derived from an EMBL/GenBank/DDBJ whole genome shotgun (WGS) entry which is preliminary data.</text>
</comment>
<dbReference type="InterPro" id="IPR036856">
    <property type="entry name" value="Ald_Oxase/Xan_DH_a/b_sf"/>
</dbReference>
<dbReference type="Pfam" id="PF02738">
    <property type="entry name" value="MoCoBD_1"/>
    <property type="match status" value="1"/>
</dbReference>
<sequence length="757" mass="80701">MKFGVGQSPRRVEDERLLTGRGRYTDDFQPEGTAYGVTVRSPYGHARILGIDTADARAMPGVLAVYTAEDIAHYGPIPCLVPLPGRIETYRALLTKDLVRFVGDGVAFVVAETRTAARAAAEAVVVDYEELPAAATLDAALAPGAPAIWEGAPDNRTFDWHIGNEEAARAAIAAAAHVTRLRIVQNRVAPTSMEVRAALAEWSDDTGLTLTVGSQGVAAMHKTLSREILKCPPERLRVVTGDVGGGFGLKVFLYPEYGLVLHAAEHLKRPVKWTGERSDAFQTDSHGRAVVSEAALALDAEGNFLALAVESWSDLGAYQAQFGPAIQTMAGGRIIGGVYRIPAIHNHVHGVVTNTAPVDAYRGAGRPEATYLVERLIETAARETGRDAGDLRRRNLLRPDELPHANGLGLTFDVGNFPALLDAALEKADWTGFPARRAAAEARGLRYGRGLAYYVEIAGGGDLDEFADVRFLADGTIEAAVGTQSNGQGHETSYAQVLAERLGVPMEQVRIVQGDTARLEVGRGTGGSRSMVWGGGALIEAASTIIEKGLDLARTDLGEDVDFGDGLFRARGTNTTMSLAELAARHPQALDTRARYAKEKPTPTFPNGCHVAEVEVDPETGRVRVVRYSIVDDFGTLVNPLLVEGQVHGGIAQGLGQALLENVVYDESAQLLTGSFMDYGIPRADDMPRSIAFASRPVPNPNNPLGAKGCGEAGTIGAMPSVMNAIVDALDGTHVDMPATPETLWRTCRDLGRRTAA</sequence>
<dbReference type="InterPro" id="IPR000674">
    <property type="entry name" value="Ald_Oxase/Xan_DH_a/b"/>
</dbReference>